<gene>
    <name evidence="11" type="primary">rbsA_20</name>
    <name evidence="11" type="ORF">BWY41_02175</name>
</gene>
<evidence type="ECO:0000256" key="9">
    <source>
        <dbReference type="ARBA" id="ARBA00023136"/>
    </source>
</evidence>
<dbReference type="Pfam" id="PF00005">
    <property type="entry name" value="ABC_tran"/>
    <property type="match status" value="2"/>
</dbReference>
<dbReference type="SMART" id="SM00382">
    <property type="entry name" value="AAA"/>
    <property type="match status" value="2"/>
</dbReference>
<reference evidence="11" key="1">
    <citation type="submission" date="2017-02" db="EMBL/GenBank/DDBJ databases">
        <title>Delving into the versatile metabolic prowess of the omnipresent phylum Bacteroidetes.</title>
        <authorList>
            <person name="Nobu M.K."/>
            <person name="Mei R."/>
            <person name="Narihiro T."/>
            <person name="Kuroda K."/>
            <person name="Liu W.-T."/>
        </authorList>
    </citation>
    <scope>NUCLEOTIDE SEQUENCE</scope>
    <source>
        <strain evidence="11">ADurb.Bin276</strain>
    </source>
</reference>
<dbReference type="AlphaFoldDB" id="A0A1V5SIN9"/>
<keyword evidence="4" id="KW-0762">Sugar transport</keyword>
<protein>
    <submittedName>
        <fullName evidence="11">Ribose import ATP-binding protein RbsA</fullName>
        <ecNumber evidence="11">3.6.3.17</ecNumber>
    </submittedName>
</protein>
<keyword evidence="6" id="KW-0547">Nucleotide-binding</keyword>
<evidence type="ECO:0000256" key="1">
    <source>
        <dbReference type="ARBA" id="ARBA00004202"/>
    </source>
</evidence>
<keyword evidence="3" id="KW-1003">Cell membrane</keyword>
<dbReference type="EC" id="3.6.3.17" evidence="11"/>
<dbReference type="SUPFAM" id="SSF52540">
    <property type="entry name" value="P-loop containing nucleoside triphosphate hydrolases"/>
    <property type="match status" value="2"/>
</dbReference>
<dbReference type="EMBL" id="MWBQ01000218">
    <property type="protein sequence ID" value="OQA54347.1"/>
    <property type="molecule type" value="Genomic_DNA"/>
</dbReference>
<comment type="caution">
    <text evidence="11">The sequence shown here is derived from an EMBL/GenBank/DDBJ whole genome shotgun (WGS) entry which is preliminary data.</text>
</comment>
<dbReference type="FunFam" id="3.40.50.300:FF:000127">
    <property type="entry name" value="Ribose import ATP-binding protein RbsA"/>
    <property type="match status" value="1"/>
</dbReference>
<sequence length="509" mass="56333">MDKTINNGDSILQFENVTKRFPGVLALDSVSFDVLKGEVHALVGENGAGKSTLIKIVTGVYQKTSGSILFQGKLIDYQNPHEALRNGIAAIYQELNLIPALTVAENIFMGHHIRNERGFIDWKKMREEAQKLIDFLEVDVEIDAKVGTLGVAKKQVVEIAKALSLNAQILIMDEPTAALAKKEIETLFRIIKFLKSKGVTIIYISHHLDEIFAISDRVTVLRDGKHVATNNTATLTIDDLIKMMVGRKLVEQFPHMDHQAKDEVLRVENLKRKGVLHNINFSLKKGQIVGIAGMVGSGRTELLRAIYGLDPLDGGKIFVKGDEVNIQSPYDAINLGIALLPEERKTQGLVLLLSVTDNIGLPSLTKISNRGFIDDTKLNHITSEMVQMMNIKTPSFHQKTMFLSGGNQQKVVLGKWFARECDIYLFDEPTRGIDVGAKIEIYHLMNKLIERGAAILMVSSELPEILGMSDQVLVMKEGKVTGTLTRQNANQEEVLKLAIGGGHLNGRSD</sequence>
<keyword evidence="11" id="KW-0378">Hydrolase</keyword>
<keyword evidence="7 11" id="KW-0067">ATP-binding</keyword>
<keyword evidence="8" id="KW-1278">Translocase</keyword>
<evidence type="ECO:0000256" key="7">
    <source>
        <dbReference type="ARBA" id="ARBA00022840"/>
    </source>
</evidence>
<dbReference type="GO" id="GO:0016887">
    <property type="term" value="F:ATP hydrolysis activity"/>
    <property type="evidence" value="ECO:0007669"/>
    <property type="project" value="InterPro"/>
</dbReference>
<evidence type="ECO:0000256" key="8">
    <source>
        <dbReference type="ARBA" id="ARBA00022967"/>
    </source>
</evidence>
<evidence type="ECO:0000256" key="3">
    <source>
        <dbReference type="ARBA" id="ARBA00022475"/>
    </source>
</evidence>
<dbReference type="PANTHER" id="PTHR43790">
    <property type="entry name" value="CARBOHYDRATE TRANSPORT ATP-BINDING PROTEIN MG119-RELATED"/>
    <property type="match status" value="1"/>
</dbReference>
<keyword evidence="9" id="KW-0472">Membrane</keyword>
<dbReference type="GO" id="GO:0005886">
    <property type="term" value="C:plasma membrane"/>
    <property type="evidence" value="ECO:0007669"/>
    <property type="project" value="UniProtKB-SubCell"/>
</dbReference>
<evidence type="ECO:0000259" key="10">
    <source>
        <dbReference type="PROSITE" id="PS50893"/>
    </source>
</evidence>
<dbReference type="CDD" id="cd03216">
    <property type="entry name" value="ABC_Carb_Monos_I"/>
    <property type="match status" value="1"/>
</dbReference>
<accession>A0A1V5SIN9</accession>
<dbReference type="PROSITE" id="PS50893">
    <property type="entry name" value="ABC_TRANSPORTER_2"/>
    <property type="match status" value="2"/>
</dbReference>
<dbReference type="CDD" id="cd03215">
    <property type="entry name" value="ABC_Carb_Monos_II"/>
    <property type="match status" value="1"/>
</dbReference>
<evidence type="ECO:0000256" key="6">
    <source>
        <dbReference type="ARBA" id="ARBA00022741"/>
    </source>
</evidence>
<name>A0A1V5SIN9_9BACT</name>
<dbReference type="Proteomes" id="UP000485569">
    <property type="component" value="Unassembled WGS sequence"/>
</dbReference>
<dbReference type="InterPro" id="IPR003593">
    <property type="entry name" value="AAA+_ATPase"/>
</dbReference>
<dbReference type="InterPro" id="IPR027417">
    <property type="entry name" value="P-loop_NTPase"/>
</dbReference>
<dbReference type="InterPro" id="IPR050107">
    <property type="entry name" value="ABC_carbohydrate_import_ATPase"/>
</dbReference>
<dbReference type="PROSITE" id="PS00211">
    <property type="entry name" value="ABC_TRANSPORTER_1"/>
    <property type="match status" value="1"/>
</dbReference>
<dbReference type="InterPro" id="IPR003439">
    <property type="entry name" value="ABC_transporter-like_ATP-bd"/>
</dbReference>
<dbReference type="GO" id="GO:0005524">
    <property type="term" value="F:ATP binding"/>
    <property type="evidence" value="ECO:0007669"/>
    <property type="project" value="UniProtKB-KW"/>
</dbReference>
<evidence type="ECO:0000313" key="11">
    <source>
        <dbReference type="EMBL" id="OQA54347.1"/>
    </source>
</evidence>
<feature type="domain" description="ABC transporter" evidence="10">
    <location>
        <begin position="259"/>
        <end position="502"/>
    </location>
</feature>
<dbReference type="InterPro" id="IPR017871">
    <property type="entry name" value="ABC_transporter-like_CS"/>
</dbReference>
<comment type="subcellular location">
    <subcellularLocation>
        <location evidence="1">Cell membrane</location>
        <topology evidence="1">Peripheral membrane protein</topology>
    </subcellularLocation>
</comment>
<keyword evidence="2" id="KW-0813">Transport</keyword>
<keyword evidence="5" id="KW-0677">Repeat</keyword>
<feature type="domain" description="ABC transporter" evidence="10">
    <location>
        <begin position="12"/>
        <end position="248"/>
    </location>
</feature>
<dbReference type="Gene3D" id="3.40.50.300">
    <property type="entry name" value="P-loop containing nucleotide triphosphate hydrolases"/>
    <property type="match status" value="2"/>
</dbReference>
<proteinExistence type="predicted"/>
<evidence type="ECO:0000256" key="5">
    <source>
        <dbReference type="ARBA" id="ARBA00022737"/>
    </source>
</evidence>
<dbReference type="PANTHER" id="PTHR43790:SF3">
    <property type="entry name" value="D-ALLOSE IMPORT ATP-BINDING PROTEIN ALSA-RELATED"/>
    <property type="match status" value="1"/>
</dbReference>
<evidence type="ECO:0000256" key="4">
    <source>
        <dbReference type="ARBA" id="ARBA00022597"/>
    </source>
</evidence>
<evidence type="ECO:0000256" key="2">
    <source>
        <dbReference type="ARBA" id="ARBA00022448"/>
    </source>
</evidence>
<organism evidence="11">
    <name type="scientific">Candidatus Atribacter allofermentans</name>
    <dbReference type="NCBI Taxonomy" id="1852833"/>
    <lineage>
        <taxon>Bacteria</taxon>
        <taxon>Pseudomonadati</taxon>
        <taxon>Atribacterota</taxon>
        <taxon>Atribacteria</taxon>
        <taxon>Atribacterales</taxon>
        <taxon>Atribacteraceae</taxon>
        <taxon>Atribacter</taxon>
    </lineage>
</organism>